<feature type="region of interest" description="Disordered" evidence="1">
    <location>
        <begin position="260"/>
        <end position="361"/>
    </location>
</feature>
<evidence type="ECO:0000256" key="1">
    <source>
        <dbReference type="SAM" id="MobiDB-lite"/>
    </source>
</evidence>
<dbReference type="GeneID" id="17320114"/>
<feature type="transmembrane region" description="Helical" evidence="2">
    <location>
        <begin position="174"/>
        <end position="192"/>
    </location>
</feature>
<dbReference type="PANTHER" id="PTHR13018:SF5">
    <property type="entry name" value="RE44586P"/>
    <property type="match status" value="1"/>
</dbReference>
<reference evidence="5" key="1">
    <citation type="journal article" date="2013" name="Proc. Natl. Acad. Sci. U.S.A.">
        <title>Genome structure and metabolic features in the red seaweed Chondrus crispus shed light on evolution of the Archaeplastida.</title>
        <authorList>
            <person name="Collen J."/>
            <person name="Porcel B."/>
            <person name="Carre W."/>
            <person name="Ball S.G."/>
            <person name="Chaparro C."/>
            <person name="Tonon T."/>
            <person name="Barbeyron T."/>
            <person name="Michel G."/>
            <person name="Noel B."/>
            <person name="Valentin K."/>
            <person name="Elias M."/>
            <person name="Artiguenave F."/>
            <person name="Arun A."/>
            <person name="Aury J.M."/>
            <person name="Barbosa-Neto J.F."/>
            <person name="Bothwell J.H."/>
            <person name="Bouget F.Y."/>
            <person name="Brillet L."/>
            <person name="Cabello-Hurtado F."/>
            <person name="Capella-Gutierrez S."/>
            <person name="Charrier B."/>
            <person name="Cladiere L."/>
            <person name="Cock J.M."/>
            <person name="Coelho S.M."/>
            <person name="Colleoni C."/>
            <person name="Czjzek M."/>
            <person name="Da Silva C."/>
            <person name="Delage L."/>
            <person name="Denoeud F."/>
            <person name="Deschamps P."/>
            <person name="Dittami S.M."/>
            <person name="Gabaldon T."/>
            <person name="Gachon C.M."/>
            <person name="Groisillier A."/>
            <person name="Herve C."/>
            <person name="Jabbari K."/>
            <person name="Katinka M."/>
            <person name="Kloareg B."/>
            <person name="Kowalczyk N."/>
            <person name="Labadie K."/>
            <person name="Leblanc C."/>
            <person name="Lopez P.J."/>
            <person name="McLachlan D.H."/>
            <person name="Meslet-Cladiere L."/>
            <person name="Moustafa A."/>
            <person name="Nehr Z."/>
            <person name="Nyvall Collen P."/>
            <person name="Panaud O."/>
            <person name="Partensky F."/>
            <person name="Poulain J."/>
            <person name="Rensing S.A."/>
            <person name="Rousvoal S."/>
            <person name="Samson G."/>
            <person name="Symeonidi A."/>
            <person name="Weissenbach J."/>
            <person name="Zambounis A."/>
            <person name="Wincker P."/>
            <person name="Boyen C."/>
        </authorList>
    </citation>
    <scope>NUCLEOTIDE SEQUENCE [LARGE SCALE GENOMIC DNA]</scope>
    <source>
        <strain evidence="5">cv. Stackhouse</strain>
    </source>
</reference>
<evidence type="ECO:0000259" key="3">
    <source>
        <dbReference type="Pfam" id="PF02714"/>
    </source>
</evidence>
<keyword evidence="2" id="KW-1133">Transmembrane helix</keyword>
<name>R7Q5E5_CHOCR</name>
<evidence type="ECO:0000256" key="2">
    <source>
        <dbReference type="SAM" id="Phobius"/>
    </source>
</evidence>
<dbReference type="AlphaFoldDB" id="R7Q5E5"/>
<protein>
    <recommendedName>
        <fullName evidence="3">CSC1/OSCA1-like 7TM region domain-containing protein</fullName>
    </recommendedName>
</protein>
<proteinExistence type="predicted"/>
<dbReference type="GO" id="GO:0005886">
    <property type="term" value="C:plasma membrane"/>
    <property type="evidence" value="ECO:0007669"/>
    <property type="project" value="TreeGrafter"/>
</dbReference>
<keyword evidence="2" id="KW-0472">Membrane</keyword>
<sequence>MSVFRKTSFYYVMNAVVLPSLALNTASEFLEMIYKQSNGGANVYNTLPILQRLFSGDIAFFLCTYLVQLALTGSVFWLMRLPSSFSMMVRRRMALTPLEAAEAKCTDIFDYPRHYAYSVTVMSICLLFGFMAPLIWWFALLYFVCKHLVDIYTIRYVHPRSHIDGRLPRLSSKFILTWTTVSQFSLAAIFYLQGWVHAAVLTLLLCVLTLACCLSVNAHVGNRIMRFIADLRDRAIKKVMSVGGQGYNWMPSPSLVSSSSSSSTQSFAGSHESDALLVKPQSPRTFSAPDEYDKRIWSEEPESASSKPEKLDMRPHFSDDDTEQLRSHTHTVPRETNENESCISDDDDEDTDINDIVLERDVESAPTRRVLEYGTCNTPTSSQNVRSA</sequence>
<dbReference type="Pfam" id="PF02714">
    <property type="entry name" value="RSN1_7TM"/>
    <property type="match status" value="1"/>
</dbReference>
<dbReference type="EMBL" id="HG001524">
    <property type="protein sequence ID" value="CDF32586.1"/>
    <property type="molecule type" value="Genomic_DNA"/>
</dbReference>
<feature type="transmembrane region" description="Helical" evidence="2">
    <location>
        <begin position="58"/>
        <end position="79"/>
    </location>
</feature>
<feature type="transmembrane region" description="Helical" evidence="2">
    <location>
        <begin position="121"/>
        <end position="145"/>
    </location>
</feature>
<dbReference type="KEGG" id="ccp:CHC_T00008198001"/>
<dbReference type="GO" id="GO:0005227">
    <property type="term" value="F:calcium-activated cation channel activity"/>
    <property type="evidence" value="ECO:0007669"/>
    <property type="project" value="InterPro"/>
</dbReference>
<dbReference type="PANTHER" id="PTHR13018">
    <property type="entry name" value="PROBABLE MEMBRANE PROTEIN DUF221-RELATED"/>
    <property type="match status" value="1"/>
</dbReference>
<organism evidence="4 5">
    <name type="scientific">Chondrus crispus</name>
    <name type="common">Carrageen Irish moss</name>
    <name type="synonym">Polymorpha crispa</name>
    <dbReference type="NCBI Taxonomy" id="2769"/>
    <lineage>
        <taxon>Eukaryota</taxon>
        <taxon>Rhodophyta</taxon>
        <taxon>Florideophyceae</taxon>
        <taxon>Rhodymeniophycidae</taxon>
        <taxon>Gigartinales</taxon>
        <taxon>Gigartinaceae</taxon>
        <taxon>Chondrus</taxon>
    </lineage>
</organism>
<keyword evidence="5" id="KW-1185">Reference proteome</keyword>
<dbReference type="Proteomes" id="UP000012073">
    <property type="component" value="Unassembled WGS sequence"/>
</dbReference>
<dbReference type="RefSeq" id="XP_005712357.1">
    <property type="nucleotide sequence ID" value="XM_005712300.1"/>
</dbReference>
<feature type="compositionally biased region" description="Acidic residues" evidence="1">
    <location>
        <begin position="343"/>
        <end position="353"/>
    </location>
</feature>
<feature type="transmembrane region" description="Helical" evidence="2">
    <location>
        <begin position="198"/>
        <end position="218"/>
    </location>
</feature>
<evidence type="ECO:0000313" key="4">
    <source>
        <dbReference type="EMBL" id="CDF32586.1"/>
    </source>
</evidence>
<feature type="domain" description="CSC1/OSCA1-like 7TM region" evidence="3">
    <location>
        <begin position="2"/>
        <end position="190"/>
    </location>
</feature>
<accession>R7Q5E5</accession>
<feature type="compositionally biased region" description="Basic and acidic residues" evidence="1">
    <location>
        <begin position="307"/>
        <end position="337"/>
    </location>
</feature>
<dbReference type="InterPro" id="IPR003864">
    <property type="entry name" value="CSC1/OSCA1-like_7TM"/>
</dbReference>
<evidence type="ECO:0000313" key="5">
    <source>
        <dbReference type="Proteomes" id="UP000012073"/>
    </source>
</evidence>
<dbReference type="Gramene" id="CDF32586">
    <property type="protein sequence ID" value="CDF32586"/>
    <property type="gene ID" value="CHC_T00008198001"/>
</dbReference>
<gene>
    <name evidence="4" type="ORF">CHC_T00008198001</name>
</gene>
<dbReference type="OrthoDB" id="1689567at2759"/>
<dbReference type="InterPro" id="IPR045122">
    <property type="entry name" value="Csc1-like"/>
</dbReference>
<feature type="compositionally biased region" description="Low complexity" evidence="1">
    <location>
        <begin position="260"/>
        <end position="270"/>
    </location>
</feature>
<keyword evidence="2" id="KW-0812">Transmembrane</keyword>